<gene>
    <name evidence="1" type="ORF">CFOL_v3_23971</name>
</gene>
<evidence type="ECO:0000313" key="2">
    <source>
        <dbReference type="Proteomes" id="UP000187406"/>
    </source>
</evidence>
<name>A0A1Q3CJS4_CEPFO</name>
<reference evidence="2" key="1">
    <citation type="submission" date="2016-04" db="EMBL/GenBank/DDBJ databases">
        <title>Cephalotus genome sequencing.</title>
        <authorList>
            <person name="Fukushima K."/>
            <person name="Hasebe M."/>
            <person name="Fang X."/>
        </authorList>
    </citation>
    <scope>NUCLEOTIDE SEQUENCE [LARGE SCALE GENOMIC DNA]</scope>
    <source>
        <strain evidence="2">cv. St1</strain>
    </source>
</reference>
<evidence type="ECO:0000313" key="1">
    <source>
        <dbReference type="EMBL" id="GAV80510.1"/>
    </source>
</evidence>
<comment type="caution">
    <text evidence="1">The sequence shown here is derived from an EMBL/GenBank/DDBJ whole genome shotgun (WGS) entry which is preliminary data.</text>
</comment>
<keyword evidence="2" id="KW-1185">Reference proteome</keyword>
<organism evidence="1 2">
    <name type="scientific">Cephalotus follicularis</name>
    <name type="common">Albany pitcher plant</name>
    <dbReference type="NCBI Taxonomy" id="3775"/>
    <lineage>
        <taxon>Eukaryota</taxon>
        <taxon>Viridiplantae</taxon>
        <taxon>Streptophyta</taxon>
        <taxon>Embryophyta</taxon>
        <taxon>Tracheophyta</taxon>
        <taxon>Spermatophyta</taxon>
        <taxon>Magnoliopsida</taxon>
        <taxon>eudicotyledons</taxon>
        <taxon>Gunneridae</taxon>
        <taxon>Pentapetalae</taxon>
        <taxon>rosids</taxon>
        <taxon>fabids</taxon>
        <taxon>Oxalidales</taxon>
        <taxon>Cephalotaceae</taxon>
        <taxon>Cephalotus</taxon>
    </lineage>
</organism>
<dbReference type="EMBL" id="BDDD01002194">
    <property type="protein sequence ID" value="GAV80510.1"/>
    <property type="molecule type" value="Genomic_DNA"/>
</dbReference>
<protein>
    <submittedName>
        <fullName evidence="1">Uncharacterized protein</fullName>
    </submittedName>
</protein>
<dbReference type="STRING" id="3775.A0A1Q3CJS4"/>
<dbReference type="AlphaFoldDB" id="A0A1Q3CJS4"/>
<dbReference type="Proteomes" id="UP000187406">
    <property type="component" value="Unassembled WGS sequence"/>
</dbReference>
<dbReference type="OrthoDB" id="676979at2759"/>
<accession>A0A1Q3CJS4</accession>
<proteinExistence type="predicted"/>
<sequence length="148" mass="16801">MVMEYFKNSFCVLFTLVIFVMLFTVSIGQLPASEIRTLFQVQKLLEYPEVLRGWTNWTNFCYLPCSPSLRIVYTSNHISELTIIRNKSSPAHSPKLTTGKLAVSQQIAPGIFGNSIKIDNILLDDTLTSKLHSYNILLPSQVRINYIA</sequence>
<dbReference type="InParanoid" id="A0A1Q3CJS4"/>